<name>A0ABR3MG29_9TELE</name>
<feature type="region of interest" description="Disordered" evidence="1">
    <location>
        <begin position="245"/>
        <end position="267"/>
    </location>
</feature>
<evidence type="ECO:0000313" key="3">
    <source>
        <dbReference type="Proteomes" id="UP001558613"/>
    </source>
</evidence>
<feature type="compositionally biased region" description="Gly residues" evidence="1">
    <location>
        <begin position="121"/>
        <end position="131"/>
    </location>
</feature>
<sequence length="319" mass="33318">MRIRCAYGRDLPLYGISCGDESPRPLLNLSGGLKEGKKGPTERAAWGSGPSGLRPGFGSISWEAGVRIPPLPQRFNQGREPSNPVGERVCFRKREIGRSYLKAHWGGPFAPVKGPGKPGPRKGGGPSGQGAGLRLRLLGGRGFEPTAAKAVFWKALMRGWGPEGITGERAALNSTPNSAVLTFKALKFGDEGQKRAHGAGAWGSVAEWSKALDLGSSLFGGVGSNPTAASSDFNQGRGAPLSRLGAEVTGKPAPKKVAGAPGGSKGGRWIKGPALGGRGVRIPPLPRRSFGRLLRLLCPREVTGEATLRTHPNSAVLAF</sequence>
<dbReference type="Proteomes" id="UP001558613">
    <property type="component" value="Unassembled WGS sequence"/>
</dbReference>
<gene>
    <name evidence="2" type="ORF">QQF64_004407</name>
</gene>
<feature type="region of interest" description="Disordered" evidence="1">
    <location>
        <begin position="33"/>
        <end position="52"/>
    </location>
</feature>
<comment type="caution">
    <text evidence="2">The sequence shown here is derived from an EMBL/GenBank/DDBJ whole genome shotgun (WGS) entry which is preliminary data.</text>
</comment>
<evidence type="ECO:0000313" key="2">
    <source>
        <dbReference type="EMBL" id="KAL1264052.1"/>
    </source>
</evidence>
<evidence type="ECO:0000256" key="1">
    <source>
        <dbReference type="SAM" id="MobiDB-lite"/>
    </source>
</evidence>
<proteinExistence type="predicted"/>
<accession>A0ABR3MG29</accession>
<protein>
    <submittedName>
        <fullName evidence="2">Uncharacterized protein</fullName>
    </submittedName>
</protein>
<feature type="region of interest" description="Disordered" evidence="1">
    <location>
        <begin position="107"/>
        <end position="132"/>
    </location>
</feature>
<organism evidence="2 3">
    <name type="scientific">Cirrhinus molitorella</name>
    <name type="common">mud carp</name>
    <dbReference type="NCBI Taxonomy" id="172907"/>
    <lineage>
        <taxon>Eukaryota</taxon>
        <taxon>Metazoa</taxon>
        <taxon>Chordata</taxon>
        <taxon>Craniata</taxon>
        <taxon>Vertebrata</taxon>
        <taxon>Euteleostomi</taxon>
        <taxon>Actinopterygii</taxon>
        <taxon>Neopterygii</taxon>
        <taxon>Teleostei</taxon>
        <taxon>Ostariophysi</taxon>
        <taxon>Cypriniformes</taxon>
        <taxon>Cyprinidae</taxon>
        <taxon>Labeoninae</taxon>
        <taxon>Labeonini</taxon>
        <taxon>Cirrhinus</taxon>
    </lineage>
</organism>
<keyword evidence="3" id="KW-1185">Reference proteome</keyword>
<dbReference type="EMBL" id="JAYMGO010000012">
    <property type="protein sequence ID" value="KAL1264052.1"/>
    <property type="molecule type" value="Genomic_DNA"/>
</dbReference>
<reference evidence="2 3" key="1">
    <citation type="submission" date="2023-09" db="EMBL/GenBank/DDBJ databases">
        <authorList>
            <person name="Wang M."/>
        </authorList>
    </citation>
    <scope>NUCLEOTIDE SEQUENCE [LARGE SCALE GENOMIC DNA]</scope>
    <source>
        <strain evidence="2">GT-2023</strain>
        <tissue evidence="2">Liver</tissue>
    </source>
</reference>